<accession>A0A8J9UGA8</accession>
<feature type="non-terminal residue" evidence="1">
    <location>
        <position position="111"/>
    </location>
</feature>
<organism evidence="1 2">
    <name type="scientific">Brenthis ino</name>
    <name type="common">lesser marbled fritillary</name>
    <dbReference type="NCBI Taxonomy" id="405034"/>
    <lineage>
        <taxon>Eukaryota</taxon>
        <taxon>Metazoa</taxon>
        <taxon>Ecdysozoa</taxon>
        <taxon>Arthropoda</taxon>
        <taxon>Hexapoda</taxon>
        <taxon>Insecta</taxon>
        <taxon>Pterygota</taxon>
        <taxon>Neoptera</taxon>
        <taxon>Endopterygota</taxon>
        <taxon>Lepidoptera</taxon>
        <taxon>Glossata</taxon>
        <taxon>Ditrysia</taxon>
        <taxon>Papilionoidea</taxon>
        <taxon>Nymphalidae</taxon>
        <taxon>Heliconiinae</taxon>
        <taxon>Argynnini</taxon>
        <taxon>Brenthis</taxon>
    </lineage>
</organism>
<evidence type="ECO:0000313" key="2">
    <source>
        <dbReference type="Proteomes" id="UP000838878"/>
    </source>
</evidence>
<gene>
    <name evidence="1" type="ORF">BINO364_LOCUS6036</name>
</gene>
<reference evidence="1" key="1">
    <citation type="submission" date="2021-12" db="EMBL/GenBank/DDBJ databases">
        <authorList>
            <person name="Martin H S."/>
        </authorList>
    </citation>
    <scope>NUCLEOTIDE SEQUENCE</scope>
</reference>
<protein>
    <submittedName>
        <fullName evidence="1">Uncharacterized protein</fullName>
    </submittedName>
</protein>
<dbReference type="Proteomes" id="UP000838878">
    <property type="component" value="Chromosome 14"/>
</dbReference>
<dbReference type="EMBL" id="OV170234">
    <property type="protein sequence ID" value="CAH0719733.1"/>
    <property type="molecule type" value="Genomic_DNA"/>
</dbReference>
<name>A0A8J9UGA8_9NEOP</name>
<dbReference type="AlphaFoldDB" id="A0A8J9UGA8"/>
<proteinExistence type="predicted"/>
<sequence>MTTRPPCAAEAEALARAARRATRGGGARRGAALWAARLEAEARAPAPRVAAALYAALDAAPAHKWLYVRGAAWCGGDAAALADALLERSLRLHALPDELAPAPAPAPRDVP</sequence>
<keyword evidence="2" id="KW-1185">Reference proteome</keyword>
<evidence type="ECO:0000313" key="1">
    <source>
        <dbReference type="EMBL" id="CAH0719733.1"/>
    </source>
</evidence>